<feature type="region of interest" description="Disordered" evidence="1">
    <location>
        <begin position="401"/>
        <end position="427"/>
    </location>
</feature>
<feature type="chain" id="PRO_5034656049" evidence="2">
    <location>
        <begin position="20"/>
        <end position="777"/>
    </location>
</feature>
<dbReference type="RefSeq" id="XP_038783023.1">
    <property type="nucleotide sequence ID" value="XM_038934221.1"/>
</dbReference>
<feature type="compositionally biased region" description="Low complexity" evidence="1">
    <location>
        <begin position="488"/>
        <end position="498"/>
    </location>
</feature>
<evidence type="ECO:0000313" key="3">
    <source>
        <dbReference type="EMBL" id="KAF7672673.1"/>
    </source>
</evidence>
<name>A0A8H7B116_9PLEO</name>
<evidence type="ECO:0000313" key="4">
    <source>
        <dbReference type="Proteomes" id="UP000596902"/>
    </source>
</evidence>
<keyword evidence="4" id="KW-1185">Reference proteome</keyword>
<evidence type="ECO:0000256" key="2">
    <source>
        <dbReference type="SAM" id="SignalP"/>
    </source>
</evidence>
<keyword evidence="2" id="KW-0732">Signal</keyword>
<dbReference type="EMBL" id="JAAABM010000015">
    <property type="protein sequence ID" value="KAF7672673.1"/>
    <property type="molecule type" value="Genomic_DNA"/>
</dbReference>
<protein>
    <submittedName>
        <fullName evidence="3">Uncharacterized protein</fullName>
    </submittedName>
</protein>
<comment type="caution">
    <text evidence="3">The sequence shown here is derived from an EMBL/GenBank/DDBJ whole genome shotgun (WGS) entry which is preliminary data.</text>
</comment>
<accession>A0A8H7B116</accession>
<dbReference type="Proteomes" id="UP000596902">
    <property type="component" value="Unassembled WGS sequence"/>
</dbReference>
<feature type="compositionally biased region" description="Acidic residues" evidence="1">
    <location>
        <begin position="417"/>
        <end position="426"/>
    </location>
</feature>
<dbReference type="GeneID" id="62207399"/>
<organism evidence="3 4">
    <name type="scientific">Alternaria burnsii</name>
    <dbReference type="NCBI Taxonomy" id="1187904"/>
    <lineage>
        <taxon>Eukaryota</taxon>
        <taxon>Fungi</taxon>
        <taxon>Dikarya</taxon>
        <taxon>Ascomycota</taxon>
        <taxon>Pezizomycotina</taxon>
        <taxon>Dothideomycetes</taxon>
        <taxon>Pleosporomycetidae</taxon>
        <taxon>Pleosporales</taxon>
        <taxon>Pleosporineae</taxon>
        <taxon>Pleosporaceae</taxon>
        <taxon>Alternaria</taxon>
        <taxon>Alternaria sect. Alternaria</taxon>
    </lineage>
</organism>
<proteinExistence type="predicted"/>
<evidence type="ECO:0000256" key="1">
    <source>
        <dbReference type="SAM" id="MobiDB-lite"/>
    </source>
</evidence>
<feature type="signal peptide" evidence="2">
    <location>
        <begin position="1"/>
        <end position="19"/>
    </location>
</feature>
<reference evidence="3" key="2">
    <citation type="submission" date="2020-08" db="EMBL/GenBank/DDBJ databases">
        <title>Draft Genome Sequence of Cumin Blight Pathogen Alternaria burnsii.</title>
        <authorList>
            <person name="Feng Z."/>
        </authorList>
    </citation>
    <scope>NUCLEOTIDE SEQUENCE</scope>
    <source>
        <strain evidence="3">CBS107.38</strain>
    </source>
</reference>
<sequence>MRCLLALLAIRAILGLAETCDPQAYEDGNPYGLEQTNDPNIMSKLNEYLVDNLCIKYSDGTEQDMKEQCKDVCIPSQSASEGQAVVSSQSCIFGDNPWYDTSNMTPLLCGADEAFNGLMIKKGYCSCDLPILEFAGEFFIEGLIEADKILEKVICPALKALDVVVAIGMAAIPPPDRAITGGMVAAVRSAKAYKYAHEAQDAAQEWADFFLSGANFAEQAGCGPLIPTKDNLIKKAFTPLVDAPDELVPGGMNYEDLPCPKRGCKGCKGPKCTNGSGNEGGDASRTIIQPALTIGSTVPPQVTTILSKTSSGSLLSTAAMSSIISSSSSMSSTATPSLSCQDLATLDKDEEIVEPEALRRSYPIDLRYHRLEKREPKKGYPCDGMLLASFDYPSTSEWGDHPPTRYGFNKRKSCDDYSSDSPDDDESVKCETEHVLEWQIVWRFFDEMDQLITTKFSHPQPGNTAKLSFCQYWRESWMAKKQPLMEGPSSSPVATPDPAATPEPAATPNPAATPDSKSTPGAAATSDPVATPDPQTRKRKPSDWLASQYPYRTGREEMWLDEMTLLEKNINELVKGRLFNQEKTKDGHYSQIRDKKKMKDLIEGRTKEKRFKNLSLDPADQTRIAIQRLRETIGALRYMQDEKVAKIFADQKNRMGAIIGHIDRELHKTPPVYKDDVEGPPWQEQKLEEKWNAYMDNVFSVAKQRATDYMKLNIGVLKDEWNSDKKKDEFKADSNDDQATKDKKKGLKKTQEQTLALIKKLSDEWDKVKDWPKPKNW</sequence>
<gene>
    <name evidence="3" type="ORF">GT037_009174</name>
</gene>
<reference evidence="3" key="1">
    <citation type="submission" date="2020-01" db="EMBL/GenBank/DDBJ databases">
        <authorList>
            <person name="Feng Z.H.Z."/>
        </authorList>
    </citation>
    <scope>NUCLEOTIDE SEQUENCE</scope>
    <source>
        <strain evidence="3">CBS107.38</strain>
    </source>
</reference>
<dbReference type="AlphaFoldDB" id="A0A8H7B116"/>
<feature type="compositionally biased region" description="Basic and acidic residues" evidence="1">
    <location>
        <begin position="725"/>
        <end position="741"/>
    </location>
</feature>
<feature type="region of interest" description="Disordered" evidence="1">
    <location>
        <begin position="725"/>
        <end position="749"/>
    </location>
</feature>
<feature type="region of interest" description="Disordered" evidence="1">
    <location>
        <begin position="483"/>
        <end position="545"/>
    </location>
</feature>